<evidence type="ECO:0000313" key="1">
    <source>
        <dbReference type="EMBL" id="KAJ9599960.1"/>
    </source>
</evidence>
<reference evidence="1" key="1">
    <citation type="journal article" date="2023" name="IScience">
        <title>Live-bearing cockroach genome reveals convergent evolutionary mechanisms linked to viviparity in insects and beyond.</title>
        <authorList>
            <person name="Fouks B."/>
            <person name="Harrison M.C."/>
            <person name="Mikhailova A.A."/>
            <person name="Marchal E."/>
            <person name="English S."/>
            <person name="Carruthers M."/>
            <person name="Jennings E.C."/>
            <person name="Chiamaka E.L."/>
            <person name="Frigard R.A."/>
            <person name="Pippel M."/>
            <person name="Attardo G.M."/>
            <person name="Benoit J.B."/>
            <person name="Bornberg-Bauer E."/>
            <person name="Tobe S.S."/>
        </authorList>
    </citation>
    <scope>NUCLEOTIDE SEQUENCE</scope>
    <source>
        <strain evidence="1">Stay&amp;Tobe</strain>
    </source>
</reference>
<sequence length="50" mass="5906">SCLTTLVKCDSAYQHHKLKLLFKEESIRFYGFEPSFSENMRNVYMLSIVT</sequence>
<dbReference type="AlphaFoldDB" id="A0AAD8AIX8"/>
<reference evidence="1" key="2">
    <citation type="submission" date="2023-05" db="EMBL/GenBank/DDBJ databases">
        <authorList>
            <person name="Fouks B."/>
        </authorList>
    </citation>
    <scope>NUCLEOTIDE SEQUENCE</scope>
    <source>
        <strain evidence="1">Stay&amp;Tobe</strain>
        <tissue evidence="1">Testes</tissue>
    </source>
</reference>
<name>A0AAD8AIX8_DIPPU</name>
<gene>
    <name evidence="1" type="ORF">L9F63_009788</name>
</gene>
<feature type="non-terminal residue" evidence="1">
    <location>
        <position position="1"/>
    </location>
</feature>
<dbReference type="Proteomes" id="UP001233999">
    <property type="component" value="Unassembled WGS sequence"/>
</dbReference>
<feature type="non-terminal residue" evidence="1">
    <location>
        <position position="50"/>
    </location>
</feature>
<evidence type="ECO:0000313" key="2">
    <source>
        <dbReference type="Proteomes" id="UP001233999"/>
    </source>
</evidence>
<accession>A0AAD8AIX8</accession>
<protein>
    <submittedName>
        <fullName evidence="1">Uncharacterized protein</fullName>
    </submittedName>
</protein>
<keyword evidence="2" id="KW-1185">Reference proteome</keyword>
<comment type="caution">
    <text evidence="1">The sequence shown here is derived from an EMBL/GenBank/DDBJ whole genome shotgun (WGS) entry which is preliminary data.</text>
</comment>
<organism evidence="1 2">
    <name type="scientific">Diploptera punctata</name>
    <name type="common">Pacific beetle cockroach</name>
    <dbReference type="NCBI Taxonomy" id="6984"/>
    <lineage>
        <taxon>Eukaryota</taxon>
        <taxon>Metazoa</taxon>
        <taxon>Ecdysozoa</taxon>
        <taxon>Arthropoda</taxon>
        <taxon>Hexapoda</taxon>
        <taxon>Insecta</taxon>
        <taxon>Pterygota</taxon>
        <taxon>Neoptera</taxon>
        <taxon>Polyneoptera</taxon>
        <taxon>Dictyoptera</taxon>
        <taxon>Blattodea</taxon>
        <taxon>Blaberoidea</taxon>
        <taxon>Blaberidae</taxon>
        <taxon>Diplopterinae</taxon>
        <taxon>Diploptera</taxon>
    </lineage>
</organism>
<dbReference type="EMBL" id="JASPKZ010000463">
    <property type="protein sequence ID" value="KAJ9599960.1"/>
    <property type="molecule type" value="Genomic_DNA"/>
</dbReference>
<proteinExistence type="predicted"/>